<dbReference type="InterPro" id="IPR012677">
    <property type="entry name" value="Nucleotide-bd_a/b_plait_sf"/>
</dbReference>
<evidence type="ECO:0000256" key="3">
    <source>
        <dbReference type="ARBA" id="ARBA00022833"/>
    </source>
</evidence>
<evidence type="ECO:0000313" key="8">
    <source>
        <dbReference type="EMBL" id="EKX54433.1"/>
    </source>
</evidence>
<accession>L1K240</accession>
<dbReference type="Gene3D" id="3.30.70.330">
    <property type="match status" value="1"/>
</dbReference>
<feature type="domain" description="RRM" evidence="7">
    <location>
        <begin position="274"/>
        <end position="348"/>
    </location>
</feature>
<keyword evidence="4 5" id="KW-0694">RNA-binding</keyword>
<dbReference type="GO" id="GO:0036002">
    <property type="term" value="F:pre-mRNA binding"/>
    <property type="evidence" value="ECO:0007669"/>
    <property type="project" value="TreeGrafter"/>
</dbReference>
<evidence type="ECO:0000259" key="7">
    <source>
        <dbReference type="PROSITE" id="PS50102"/>
    </source>
</evidence>
<evidence type="ECO:0000313" key="10">
    <source>
        <dbReference type="Proteomes" id="UP000011087"/>
    </source>
</evidence>
<gene>
    <name evidence="8" type="ORF">GUITHDRAFT_99912</name>
</gene>
<evidence type="ECO:0000313" key="9">
    <source>
        <dbReference type="EnsemblProtists" id="EKX54433"/>
    </source>
</evidence>
<dbReference type="Pfam" id="PF00076">
    <property type="entry name" value="RRM_1"/>
    <property type="match status" value="1"/>
</dbReference>
<dbReference type="GO" id="GO:0071007">
    <property type="term" value="C:U2-type catalytic step 2 spliceosome"/>
    <property type="evidence" value="ECO:0007669"/>
    <property type="project" value="TreeGrafter"/>
</dbReference>
<dbReference type="InterPro" id="IPR048995">
    <property type="entry name" value="STL11/RBM22-like_N"/>
</dbReference>
<dbReference type="KEGG" id="gtt:GUITHDRAFT_99912"/>
<organism evidence="8">
    <name type="scientific">Guillardia theta (strain CCMP2712)</name>
    <name type="common">Cryptophyte</name>
    <dbReference type="NCBI Taxonomy" id="905079"/>
    <lineage>
        <taxon>Eukaryota</taxon>
        <taxon>Cryptophyceae</taxon>
        <taxon>Pyrenomonadales</taxon>
        <taxon>Geminigeraceae</taxon>
        <taxon>Guillardia</taxon>
    </lineage>
</organism>
<dbReference type="RefSeq" id="XP_005841413.1">
    <property type="nucleotide sequence ID" value="XM_005841356.1"/>
</dbReference>
<dbReference type="HOGENOM" id="CLU_027112_3_0_1"/>
<dbReference type="FunFam" id="3.30.70.330:FF:000476">
    <property type="entry name" value="Zinc finger CCCH domain-containing protein 4"/>
    <property type="match status" value="1"/>
</dbReference>
<dbReference type="Pfam" id="PF21369">
    <property type="entry name" value="STL11_N"/>
    <property type="match status" value="1"/>
</dbReference>
<dbReference type="OrthoDB" id="10259600at2759"/>
<evidence type="ECO:0000256" key="2">
    <source>
        <dbReference type="ARBA" id="ARBA00022771"/>
    </source>
</evidence>
<reference evidence="8 10" key="1">
    <citation type="journal article" date="2012" name="Nature">
        <title>Algal genomes reveal evolutionary mosaicism and the fate of nucleomorphs.</title>
        <authorList>
            <consortium name="DOE Joint Genome Institute"/>
            <person name="Curtis B.A."/>
            <person name="Tanifuji G."/>
            <person name="Burki F."/>
            <person name="Gruber A."/>
            <person name="Irimia M."/>
            <person name="Maruyama S."/>
            <person name="Arias M.C."/>
            <person name="Ball S.G."/>
            <person name="Gile G.H."/>
            <person name="Hirakawa Y."/>
            <person name="Hopkins J.F."/>
            <person name="Kuo A."/>
            <person name="Rensing S.A."/>
            <person name="Schmutz J."/>
            <person name="Symeonidi A."/>
            <person name="Elias M."/>
            <person name="Eveleigh R.J."/>
            <person name="Herman E.K."/>
            <person name="Klute M.J."/>
            <person name="Nakayama T."/>
            <person name="Obornik M."/>
            <person name="Reyes-Prieto A."/>
            <person name="Armbrust E.V."/>
            <person name="Aves S.J."/>
            <person name="Beiko R.G."/>
            <person name="Coutinho P."/>
            <person name="Dacks J.B."/>
            <person name="Durnford D.G."/>
            <person name="Fast N.M."/>
            <person name="Green B.R."/>
            <person name="Grisdale C.J."/>
            <person name="Hempel F."/>
            <person name="Henrissat B."/>
            <person name="Hoppner M.P."/>
            <person name="Ishida K."/>
            <person name="Kim E."/>
            <person name="Koreny L."/>
            <person name="Kroth P.G."/>
            <person name="Liu Y."/>
            <person name="Malik S.B."/>
            <person name="Maier U.G."/>
            <person name="McRose D."/>
            <person name="Mock T."/>
            <person name="Neilson J.A."/>
            <person name="Onodera N.T."/>
            <person name="Poole A.M."/>
            <person name="Pritham E.J."/>
            <person name="Richards T.A."/>
            <person name="Rocap G."/>
            <person name="Roy S.W."/>
            <person name="Sarai C."/>
            <person name="Schaack S."/>
            <person name="Shirato S."/>
            <person name="Slamovits C.H."/>
            <person name="Spencer D.F."/>
            <person name="Suzuki S."/>
            <person name="Worden A.Z."/>
            <person name="Zauner S."/>
            <person name="Barry K."/>
            <person name="Bell C."/>
            <person name="Bharti A.K."/>
            <person name="Crow J.A."/>
            <person name="Grimwood J."/>
            <person name="Kramer R."/>
            <person name="Lindquist E."/>
            <person name="Lucas S."/>
            <person name="Salamov A."/>
            <person name="McFadden G.I."/>
            <person name="Lane C.E."/>
            <person name="Keeling P.J."/>
            <person name="Gray M.W."/>
            <person name="Grigoriev I.V."/>
            <person name="Archibald J.M."/>
        </authorList>
    </citation>
    <scope>NUCLEOTIDE SEQUENCE</scope>
    <source>
        <strain evidence="8 10">CCMP2712</strain>
    </source>
</reference>
<name>L1K240_GUITC</name>
<keyword evidence="1" id="KW-0479">Metal-binding</keyword>
<evidence type="ECO:0000256" key="6">
    <source>
        <dbReference type="SAM" id="MobiDB-lite"/>
    </source>
</evidence>
<keyword evidence="3" id="KW-0862">Zinc</keyword>
<dbReference type="PROSITE" id="PS50102">
    <property type="entry name" value="RRM"/>
    <property type="match status" value="1"/>
</dbReference>
<dbReference type="EnsemblProtists" id="EKX54433">
    <property type="protein sequence ID" value="EKX54433"/>
    <property type="gene ID" value="GUITHDRAFT_99912"/>
</dbReference>
<protein>
    <recommendedName>
        <fullName evidence="7">RRM domain-containing protein</fullName>
    </recommendedName>
</protein>
<dbReference type="GO" id="GO:0071006">
    <property type="term" value="C:U2-type catalytic step 1 spliceosome"/>
    <property type="evidence" value="ECO:0007669"/>
    <property type="project" value="TreeGrafter"/>
</dbReference>
<dbReference type="GO" id="GO:0017070">
    <property type="term" value="F:U6 snRNA binding"/>
    <property type="evidence" value="ECO:0007669"/>
    <property type="project" value="TreeGrafter"/>
</dbReference>
<dbReference type="InterPro" id="IPR035979">
    <property type="entry name" value="RBD_domain_sf"/>
</dbReference>
<dbReference type="PaxDb" id="55529-EKX54433"/>
<dbReference type="PANTHER" id="PTHR14089">
    <property type="entry name" value="PRE-MRNA-SPLICING FACTOR RBM22"/>
    <property type="match status" value="1"/>
</dbReference>
<proteinExistence type="predicted"/>
<keyword evidence="2" id="KW-0863">Zinc-finger</keyword>
<sequence length="439" mass="48509">MPPRQVAAVPDGLESGKDFPIVCDVCLGPNPYIRMIKQVNHKECKVSGRVFTSFRWRPGAGARYKETVICPEVARAKGVCQCCLMDMEFNLPVGLRDALLRGTDEGDNFAPQSGVNQTYHYDQVAKANREDVEASYGKMANEKLLKMARTSPYYDRNLPKLCSFWLKGQCTRVVENTCPFRPCCGSYRFPELAGSNPEGMKTLIAALDQLGPLKVMKDNSQEMEEIKEQLRSSQRGSRDQNIRDRYHGVDTLTQKYLGKAEQLGLEPPEDKSITTIWVGLVPGNPVTERDVMDQFYAYGEVKSVQIVLDANCAFVTYTTREAAEQAVEKLHGNLTINGLKLKIQWGKPQRARGPEGIGGVPQLPTAYPMAPVAPGAPMPYIAPYPQSNLPPPPPGKPPPPPPPGSGMPRPVYPSMDPSFHGTRPDRLPPPPPGRPPQKK</sequence>
<dbReference type="PANTHER" id="PTHR14089:SF6">
    <property type="entry name" value="PRE-MRNA-SPLICING FACTOR RBM22"/>
    <property type="match status" value="1"/>
</dbReference>
<evidence type="ECO:0000256" key="5">
    <source>
        <dbReference type="PROSITE-ProRule" id="PRU00176"/>
    </source>
</evidence>
<keyword evidence="10" id="KW-1185">Reference proteome</keyword>
<dbReference type="InterPro" id="IPR000504">
    <property type="entry name" value="RRM_dom"/>
</dbReference>
<dbReference type="GeneID" id="17311196"/>
<dbReference type="GO" id="GO:0000974">
    <property type="term" value="C:Prp19 complex"/>
    <property type="evidence" value="ECO:0007669"/>
    <property type="project" value="TreeGrafter"/>
</dbReference>
<feature type="compositionally biased region" description="Pro residues" evidence="6">
    <location>
        <begin position="427"/>
        <end position="439"/>
    </location>
</feature>
<dbReference type="InterPro" id="IPR039171">
    <property type="entry name" value="Cwc2/Slt11"/>
</dbReference>
<dbReference type="STRING" id="905079.L1K240"/>
<dbReference type="AlphaFoldDB" id="L1K240"/>
<dbReference type="SUPFAM" id="SSF54928">
    <property type="entry name" value="RNA-binding domain, RBD"/>
    <property type="match status" value="1"/>
</dbReference>
<evidence type="ECO:0000256" key="4">
    <source>
        <dbReference type="ARBA" id="ARBA00022884"/>
    </source>
</evidence>
<feature type="compositionally biased region" description="Pro residues" evidence="6">
    <location>
        <begin position="383"/>
        <end position="405"/>
    </location>
</feature>
<feature type="region of interest" description="Disordered" evidence="6">
    <location>
        <begin position="383"/>
        <end position="439"/>
    </location>
</feature>
<dbReference type="SMART" id="SM00360">
    <property type="entry name" value="RRM"/>
    <property type="match status" value="1"/>
</dbReference>
<dbReference type="Proteomes" id="UP000011087">
    <property type="component" value="Unassembled WGS sequence"/>
</dbReference>
<reference evidence="10" key="2">
    <citation type="submission" date="2012-11" db="EMBL/GenBank/DDBJ databases">
        <authorList>
            <person name="Kuo A."/>
            <person name="Curtis B.A."/>
            <person name="Tanifuji G."/>
            <person name="Burki F."/>
            <person name="Gruber A."/>
            <person name="Irimia M."/>
            <person name="Maruyama S."/>
            <person name="Arias M.C."/>
            <person name="Ball S.G."/>
            <person name="Gile G.H."/>
            <person name="Hirakawa Y."/>
            <person name="Hopkins J.F."/>
            <person name="Rensing S.A."/>
            <person name="Schmutz J."/>
            <person name="Symeonidi A."/>
            <person name="Elias M."/>
            <person name="Eveleigh R.J."/>
            <person name="Herman E.K."/>
            <person name="Klute M.J."/>
            <person name="Nakayama T."/>
            <person name="Obornik M."/>
            <person name="Reyes-Prieto A."/>
            <person name="Armbrust E.V."/>
            <person name="Aves S.J."/>
            <person name="Beiko R.G."/>
            <person name="Coutinho P."/>
            <person name="Dacks J.B."/>
            <person name="Durnford D.G."/>
            <person name="Fast N.M."/>
            <person name="Green B.R."/>
            <person name="Grisdale C."/>
            <person name="Hempe F."/>
            <person name="Henrissat B."/>
            <person name="Hoppner M.P."/>
            <person name="Ishida K.-I."/>
            <person name="Kim E."/>
            <person name="Koreny L."/>
            <person name="Kroth P.G."/>
            <person name="Liu Y."/>
            <person name="Malik S.-B."/>
            <person name="Maier U.G."/>
            <person name="McRose D."/>
            <person name="Mock T."/>
            <person name="Neilson J.A."/>
            <person name="Onodera N.T."/>
            <person name="Poole A.M."/>
            <person name="Pritham E.J."/>
            <person name="Richards T.A."/>
            <person name="Rocap G."/>
            <person name="Roy S.W."/>
            <person name="Sarai C."/>
            <person name="Schaack S."/>
            <person name="Shirato S."/>
            <person name="Slamovits C.H."/>
            <person name="Spencer D.F."/>
            <person name="Suzuki S."/>
            <person name="Worden A.Z."/>
            <person name="Zauner S."/>
            <person name="Barry K."/>
            <person name="Bell C."/>
            <person name="Bharti A.K."/>
            <person name="Crow J.A."/>
            <person name="Grimwood J."/>
            <person name="Kramer R."/>
            <person name="Lindquist E."/>
            <person name="Lucas S."/>
            <person name="Salamov A."/>
            <person name="McFadden G.I."/>
            <person name="Lane C.E."/>
            <person name="Keeling P.J."/>
            <person name="Gray M.W."/>
            <person name="Grigoriev I.V."/>
            <person name="Archibald J.M."/>
        </authorList>
    </citation>
    <scope>NUCLEOTIDE SEQUENCE</scope>
    <source>
        <strain evidence="10">CCMP2712</strain>
    </source>
</reference>
<dbReference type="eggNOG" id="KOG0153">
    <property type="taxonomic scope" value="Eukaryota"/>
</dbReference>
<evidence type="ECO:0000256" key="1">
    <source>
        <dbReference type="ARBA" id="ARBA00022723"/>
    </source>
</evidence>
<dbReference type="OMA" id="CPLRVQW"/>
<reference evidence="9" key="3">
    <citation type="submission" date="2015-06" db="UniProtKB">
        <authorList>
            <consortium name="EnsemblProtists"/>
        </authorList>
    </citation>
    <scope>IDENTIFICATION</scope>
</reference>
<dbReference type="EMBL" id="JH992967">
    <property type="protein sequence ID" value="EKX54433.1"/>
    <property type="molecule type" value="Genomic_DNA"/>
</dbReference>
<dbReference type="GO" id="GO:0008270">
    <property type="term" value="F:zinc ion binding"/>
    <property type="evidence" value="ECO:0007669"/>
    <property type="project" value="UniProtKB-KW"/>
</dbReference>